<gene>
    <name evidence="1" type="ORF">OIH86_19170</name>
</gene>
<name>A0ABT3DLJ5_9BACI</name>
<organism evidence="1 2">
    <name type="scientific">Metabacillus halosaccharovorans</name>
    <dbReference type="NCBI Taxonomy" id="930124"/>
    <lineage>
        <taxon>Bacteria</taxon>
        <taxon>Bacillati</taxon>
        <taxon>Bacillota</taxon>
        <taxon>Bacilli</taxon>
        <taxon>Bacillales</taxon>
        <taxon>Bacillaceae</taxon>
        <taxon>Metabacillus</taxon>
    </lineage>
</organism>
<evidence type="ECO:0000313" key="2">
    <source>
        <dbReference type="Proteomes" id="UP001526147"/>
    </source>
</evidence>
<evidence type="ECO:0000313" key="1">
    <source>
        <dbReference type="EMBL" id="MCV9887769.1"/>
    </source>
</evidence>
<sequence>MKKFVFTIDSDEVVIYANGILNASAEIIRIADSKSIIKFIGVRY</sequence>
<dbReference type="Proteomes" id="UP001526147">
    <property type="component" value="Unassembled WGS sequence"/>
</dbReference>
<proteinExistence type="predicted"/>
<accession>A0ABT3DLJ5</accession>
<dbReference type="EMBL" id="JAOYEY010000047">
    <property type="protein sequence ID" value="MCV9887769.1"/>
    <property type="molecule type" value="Genomic_DNA"/>
</dbReference>
<dbReference type="RefSeq" id="WP_264143983.1">
    <property type="nucleotide sequence ID" value="NZ_JAOYEY010000047.1"/>
</dbReference>
<keyword evidence="2" id="KW-1185">Reference proteome</keyword>
<reference evidence="1 2" key="1">
    <citation type="submission" date="2022-10" db="EMBL/GenBank/DDBJ databases">
        <title>Draft genome assembly of moderately radiation resistant bacterium Metabacillus halosaccharovorans.</title>
        <authorList>
            <person name="Pal S."/>
            <person name="Gopinathan A."/>
        </authorList>
    </citation>
    <scope>NUCLEOTIDE SEQUENCE [LARGE SCALE GENOMIC DNA]</scope>
    <source>
        <strain evidence="1 2">VITHBRA001</strain>
    </source>
</reference>
<protein>
    <submittedName>
        <fullName evidence="1">Uncharacterized protein</fullName>
    </submittedName>
</protein>
<comment type="caution">
    <text evidence="1">The sequence shown here is derived from an EMBL/GenBank/DDBJ whole genome shotgun (WGS) entry which is preliminary data.</text>
</comment>